<feature type="compositionally biased region" description="Basic and acidic residues" evidence="1">
    <location>
        <begin position="96"/>
        <end position="107"/>
    </location>
</feature>
<sequence>MEQLIIFAILAILGSLFSGKDKKKAPRQGQPKPFTAGQDNPVKKLKEMSKEMVQEMQKELQKGADEPPSRQTPPIAAPRKPATAELITVNEGPVEVQKKQERPSTDRHRGRLSAHGGTRKVSVEVDKDDLVPKTSEDFLKGIVFSEILAPPKSKR</sequence>
<evidence type="ECO:0000313" key="3">
    <source>
        <dbReference type="Proteomes" id="UP001596109"/>
    </source>
</evidence>
<name>A0ABW0TQ55_9BACL</name>
<accession>A0ABW0TQ55</accession>
<reference evidence="3" key="1">
    <citation type="journal article" date="2019" name="Int. J. Syst. Evol. Microbiol.">
        <title>The Global Catalogue of Microorganisms (GCM) 10K type strain sequencing project: providing services to taxonomists for standard genome sequencing and annotation.</title>
        <authorList>
            <consortium name="The Broad Institute Genomics Platform"/>
            <consortium name="The Broad Institute Genome Sequencing Center for Infectious Disease"/>
            <person name="Wu L."/>
            <person name="Ma J."/>
        </authorList>
    </citation>
    <scope>NUCLEOTIDE SEQUENCE [LARGE SCALE GENOMIC DNA]</scope>
    <source>
        <strain evidence="3">CGMCC 4.1434</strain>
    </source>
</reference>
<gene>
    <name evidence="2" type="ORF">ACFPRA_19375</name>
</gene>
<dbReference type="Proteomes" id="UP001596109">
    <property type="component" value="Unassembled WGS sequence"/>
</dbReference>
<dbReference type="EMBL" id="JBHSNO010000015">
    <property type="protein sequence ID" value="MFC5591045.1"/>
    <property type="molecule type" value="Genomic_DNA"/>
</dbReference>
<dbReference type="RefSeq" id="WP_381438337.1">
    <property type="nucleotide sequence ID" value="NZ_JBHSNO010000015.1"/>
</dbReference>
<keyword evidence="3" id="KW-1185">Reference proteome</keyword>
<evidence type="ECO:0000256" key="1">
    <source>
        <dbReference type="SAM" id="MobiDB-lite"/>
    </source>
</evidence>
<comment type="caution">
    <text evidence="2">The sequence shown here is derived from an EMBL/GenBank/DDBJ whole genome shotgun (WGS) entry which is preliminary data.</text>
</comment>
<evidence type="ECO:0000313" key="2">
    <source>
        <dbReference type="EMBL" id="MFC5591045.1"/>
    </source>
</evidence>
<feature type="compositionally biased region" description="Basic and acidic residues" evidence="1">
    <location>
        <begin position="41"/>
        <end position="68"/>
    </location>
</feature>
<organism evidence="2 3">
    <name type="scientific">Sporosarcina soli</name>
    <dbReference type="NCBI Taxonomy" id="334736"/>
    <lineage>
        <taxon>Bacteria</taxon>
        <taxon>Bacillati</taxon>
        <taxon>Bacillota</taxon>
        <taxon>Bacilli</taxon>
        <taxon>Bacillales</taxon>
        <taxon>Caryophanaceae</taxon>
        <taxon>Sporosarcina</taxon>
    </lineage>
</organism>
<protein>
    <submittedName>
        <fullName evidence="2">Uncharacterized protein</fullName>
    </submittedName>
</protein>
<feature type="region of interest" description="Disordered" evidence="1">
    <location>
        <begin position="18"/>
        <end position="120"/>
    </location>
</feature>
<proteinExistence type="predicted"/>